<gene>
    <name evidence="4" type="ORF">GXP67_20160</name>
</gene>
<dbReference type="RefSeq" id="WP_162444804.1">
    <property type="nucleotide sequence ID" value="NZ_CP048222.1"/>
</dbReference>
<dbReference type="PANTHER" id="PTHR34220:SF7">
    <property type="entry name" value="SENSOR HISTIDINE KINASE YPDA"/>
    <property type="match status" value="1"/>
</dbReference>
<proteinExistence type="predicted"/>
<dbReference type="KEGG" id="rhoz:GXP67_20160"/>
<evidence type="ECO:0000256" key="1">
    <source>
        <dbReference type="SAM" id="Phobius"/>
    </source>
</evidence>
<dbReference type="Gene3D" id="3.30.565.10">
    <property type="entry name" value="Histidine kinase-like ATPase, C-terminal domain"/>
    <property type="match status" value="1"/>
</dbReference>
<feature type="transmembrane region" description="Helical" evidence="1">
    <location>
        <begin position="407"/>
        <end position="426"/>
    </location>
</feature>
<dbReference type="Pfam" id="PF13424">
    <property type="entry name" value="TPR_12"/>
    <property type="match status" value="1"/>
</dbReference>
<dbReference type="EMBL" id="CP048222">
    <property type="protein sequence ID" value="QHT68799.1"/>
    <property type="molecule type" value="Genomic_DNA"/>
</dbReference>
<dbReference type="Proteomes" id="UP000480178">
    <property type="component" value="Chromosome"/>
</dbReference>
<keyword evidence="1" id="KW-1133">Transmembrane helix</keyword>
<dbReference type="PANTHER" id="PTHR34220">
    <property type="entry name" value="SENSOR HISTIDINE KINASE YPDA"/>
    <property type="match status" value="1"/>
</dbReference>
<evidence type="ECO:0000259" key="3">
    <source>
        <dbReference type="Pfam" id="PF06580"/>
    </source>
</evidence>
<evidence type="ECO:0000256" key="2">
    <source>
        <dbReference type="SAM" id="SignalP"/>
    </source>
</evidence>
<evidence type="ECO:0000313" key="5">
    <source>
        <dbReference type="Proteomes" id="UP000480178"/>
    </source>
</evidence>
<keyword evidence="1" id="KW-0812">Transmembrane</keyword>
<keyword evidence="2" id="KW-0732">Signal</keyword>
<dbReference type="Pfam" id="PF13432">
    <property type="entry name" value="TPR_16"/>
    <property type="match status" value="1"/>
</dbReference>
<protein>
    <submittedName>
        <fullName evidence="4">Tetratricopeptide repeat protein</fullName>
    </submittedName>
</protein>
<keyword evidence="1" id="KW-0472">Membrane</keyword>
<feature type="chain" id="PRO_5025651008" evidence="2">
    <location>
        <begin position="24"/>
        <end position="664"/>
    </location>
</feature>
<dbReference type="SMART" id="SM00028">
    <property type="entry name" value="TPR"/>
    <property type="match status" value="6"/>
</dbReference>
<reference evidence="4 5" key="1">
    <citation type="submission" date="2020-01" db="EMBL/GenBank/DDBJ databases">
        <authorList>
            <person name="Kim M.K."/>
        </authorList>
    </citation>
    <scope>NUCLEOTIDE SEQUENCE [LARGE SCALE GENOMIC DNA]</scope>
    <source>
        <strain evidence="4 5">172606-1</strain>
    </source>
</reference>
<dbReference type="InterPro" id="IPR050640">
    <property type="entry name" value="Bact_2-comp_sensor_kinase"/>
</dbReference>
<dbReference type="Gene3D" id="1.25.40.10">
    <property type="entry name" value="Tetratricopeptide repeat domain"/>
    <property type="match status" value="2"/>
</dbReference>
<feature type="signal peptide" evidence="2">
    <location>
        <begin position="1"/>
        <end position="23"/>
    </location>
</feature>
<dbReference type="SUPFAM" id="SSF48452">
    <property type="entry name" value="TPR-like"/>
    <property type="match status" value="2"/>
</dbReference>
<dbReference type="InterPro" id="IPR036890">
    <property type="entry name" value="HATPase_C_sf"/>
</dbReference>
<dbReference type="AlphaFoldDB" id="A0A6C0GLD8"/>
<keyword evidence="5" id="KW-1185">Reference proteome</keyword>
<feature type="domain" description="Signal transduction histidine kinase internal region" evidence="3">
    <location>
        <begin position="456"/>
        <end position="534"/>
    </location>
</feature>
<dbReference type="InterPro" id="IPR010559">
    <property type="entry name" value="Sig_transdc_His_kin_internal"/>
</dbReference>
<dbReference type="SUPFAM" id="SSF55874">
    <property type="entry name" value="ATPase domain of HSP90 chaperone/DNA topoisomerase II/histidine kinase"/>
    <property type="match status" value="1"/>
</dbReference>
<dbReference type="GO" id="GO:0000155">
    <property type="term" value="F:phosphorelay sensor kinase activity"/>
    <property type="evidence" value="ECO:0007669"/>
    <property type="project" value="InterPro"/>
</dbReference>
<sequence length="664" mass="75287">MKLQVLLQVIMFILLAGSTSLLAQPEIDSLLSQLKITPAGQGKIDLYEKIGCYYMNVEVQDFVRAKSYTDSIKLLSEKLHSRKGHFQALYAYGLLAYQQGNYAQAQENLQAVIDYSKAQGDSVRLGEGLYHMAVVDMNLGKYDKSLATLYLLMENEEKESDPRKVGMLLNMIGIIHDRTNKFNEAVDAYIQAGDMFKKANLPVRYGMSLQNMANIYLAQKKYGQAAKAYKEALRIFEVARLPVLVAIVLGNLGRLYVAQNEHGQALGYHQRALVVWRQHSRKQSLANCLKNLGNTSLKLKQYAQASTYLNEALQLAQEIKADLLLYDVYSAIQALHLEQDDYKQAYHFYSLANQMKDSLFTESKIKEVNELQAKYETEKKDKQIALLAKEKAIQAQETQRQATFKKASIGGGILISLLAILSFYVFQQRLKNQKLLTSKNDEIKEATFKRQLSELEIKALRAQINPHFLFNCLNSINRMVLDGETDTASVYLSKFSKLVRLILENTETTTVTLENELALLESYIQLEELRFKGKISYSIGVDKSIEKESTYLPSMVLQPFVENAIWHGLLHKDATEKGAISITVREADEQLLCTIEDNGVGREKAAQLREKSVLKSKSMGIKITEERLRLLNPKRLEELIRITDLKDALNHTSGTRVEINIPIL</sequence>
<accession>A0A6C0GLD8</accession>
<dbReference type="GO" id="GO:0016020">
    <property type="term" value="C:membrane"/>
    <property type="evidence" value="ECO:0007669"/>
    <property type="project" value="InterPro"/>
</dbReference>
<evidence type="ECO:0000313" key="4">
    <source>
        <dbReference type="EMBL" id="QHT68799.1"/>
    </source>
</evidence>
<dbReference type="InterPro" id="IPR019734">
    <property type="entry name" value="TPR_rpt"/>
</dbReference>
<dbReference type="Pfam" id="PF13181">
    <property type="entry name" value="TPR_8"/>
    <property type="match status" value="1"/>
</dbReference>
<name>A0A6C0GLD8_9BACT</name>
<organism evidence="4 5">
    <name type="scientific">Rhodocytophaga rosea</name>
    <dbReference type="NCBI Taxonomy" id="2704465"/>
    <lineage>
        <taxon>Bacteria</taxon>
        <taxon>Pseudomonadati</taxon>
        <taxon>Bacteroidota</taxon>
        <taxon>Cytophagia</taxon>
        <taxon>Cytophagales</taxon>
        <taxon>Rhodocytophagaceae</taxon>
        <taxon>Rhodocytophaga</taxon>
    </lineage>
</organism>
<dbReference type="Pfam" id="PF06580">
    <property type="entry name" value="His_kinase"/>
    <property type="match status" value="1"/>
</dbReference>
<dbReference type="InterPro" id="IPR011990">
    <property type="entry name" value="TPR-like_helical_dom_sf"/>
</dbReference>